<evidence type="ECO:0000313" key="6">
    <source>
        <dbReference type="Proteomes" id="UP000054485"/>
    </source>
</evidence>
<dbReference type="OrthoDB" id="1431247at2759"/>
<dbReference type="InParanoid" id="A0A0D0API4"/>
<gene>
    <name evidence="5" type="ORF">CY34DRAFT_813310</name>
</gene>
<sequence>MSLVRTFYDPFTEFDKLFDDAFNARFHPSPTIEGNTPLTHRRDRAFPRMDLHENAETKTVTATFELPGIKQQDVNVEVHGNRLTISGESKRSENHTKGSYVVQERSYGKFSRTLQIPQGIKVEDVHAKMENGVLTVCFPKAGSDQQPQRIAIA</sequence>
<dbReference type="Pfam" id="PF00011">
    <property type="entry name" value="HSP20"/>
    <property type="match status" value="1"/>
</dbReference>
<organism evidence="5 6">
    <name type="scientific">Suillus luteus UH-Slu-Lm8-n1</name>
    <dbReference type="NCBI Taxonomy" id="930992"/>
    <lineage>
        <taxon>Eukaryota</taxon>
        <taxon>Fungi</taxon>
        <taxon>Dikarya</taxon>
        <taxon>Basidiomycota</taxon>
        <taxon>Agaricomycotina</taxon>
        <taxon>Agaricomycetes</taxon>
        <taxon>Agaricomycetidae</taxon>
        <taxon>Boletales</taxon>
        <taxon>Suillineae</taxon>
        <taxon>Suillaceae</taxon>
        <taxon>Suillus</taxon>
    </lineage>
</organism>
<dbReference type="AlphaFoldDB" id="A0A0D0API4"/>
<dbReference type="Proteomes" id="UP000054485">
    <property type="component" value="Unassembled WGS sequence"/>
</dbReference>
<name>A0A0D0API4_9AGAM</name>
<evidence type="ECO:0000313" key="5">
    <source>
        <dbReference type="EMBL" id="KIK33878.1"/>
    </source>
</evidence>
<dbReference type="InterPro" id="IPR008978">
    <property type="entry name" value="HSP20-like_chaperone"/>
</dbReference>
<reference evidence="5 6" key="1">
    <citation type="submission" date="2014-04" db="EMBL/GenBank/DDBJ databases">
        <authorList>
            <consortium name="DOE Joint Genome Institute"/>
            <person name="Kuo A."/>
            <person name="Ruytinx J."/>
            <person name="Rineau F."/>
            <person name="Colpaert J."/>
            <person name="Kohler A."/>
            <person name="Nagy L.G."/>
            <person name="Floudas D."/>
            <person name="Copeland A."/>
            <person name="Barry K.W."/>
            <person name="Cichocki N."/>
            <person name="Veneault-Fourrey C."/>
            <person name="LaButti K."/>
            <person name="Lindquist E.A."/>
            <person name="Lipzen A."/>
            <person name="Lundell T."/>
            <person name="Morin E."/>
            <person name="Murat C."/>
            <person name="Sun H."/>
            <person name="Tunlid A."/>
            <person name="Henrissat B."/>
            <person name="Grigoriev I.V."/>
            <person name="Hibbett D.S."/>
            <person name="Martin F."/>
            <person name="Nordberg H.P."/>
            <person name="Cantor M.N."/>
            <person name="Hua S.X."/>
        </authorList>
    </citation>
    <scope>NUCLEOTIDE SEQUENCE [LARGE SCALE GENOMIC DNA]</scope>
    <source>
        <strain evidence="5 6">UH-Slu-Lm8-n1</strain>
    </source>
</reference>
<proteinExistence type="inferred from homology"/>
<dbReference type="InterPro" id="IPR031107">
    <property type="entry name" value="Small_HSP"/>
</dbReference>
<evidence type="ECO:0000256" key="3">
    <source>
        <dbReference type="RuleBase" id="RU003616"/>
    </source>
</evidence>
<evidence type="ECO:0000256" key="2">
    <source>
        <dbReference type="PROSITE-ProRule" id="PRU00285"/>
    </source>
</evidence>
<dbReference type="EMBL" id="KN835850">
    <property type="protein sequence ID" value="KIK33878.1"/>
    <property type="molecule type" value="Genomic_DNA"/>
</dbReference>
<feature type="domain" description="SHSP" evidence="4">
    <location>
        <begin position="40"/>
        <end position="153"/>
    </location>
</feature>
<dbReference type="CDD" id="cd06464">
    <property type="entry name" value="ACD_sHsps-like"/>
    <property type="match status" value="1"/>
</dbReference>
<dbReference type="PANTHER" id="PTHR11527">
    <property type="entry name" value="HEAT-SHOCK PROTEIN 20 FAMILY MEMBER"/>
    <property type="match status" value="1"/>
</dbReference>
<keyword evidence="6" id="KW-1185">Reference proteome</keyword>
<comment type="similarity">
    <text evidence="2 3">Belongs to the small heat shock protein (HSP20) family.</text>
</comment>
<dbReference type="STRING" id="930992.A0A0D0API4"/>
<accession>A0A0D0API4</accession>
<keyword evidence="1" id="KW-0346">Stress response</keyword>
<dbReference type="FunCoup" id="A0A0D0API4">
    <property type="interactions" value="175"/>
</dbReference>
<protein>
    <submittedName>
        <fullName evidence="5">Unplaced genomic scaffold CY34scaffold_719, whole genome shotgun sequence</fullName>
    </submittedName>
</protein>
<dbReference type="SUPFAM" id="SSF49764">
    <property type="entry name" value="HSP20-like chaperones"/>
    <property type="match status" value="1"/>
</dbReference>
<dbReference type="InterPro" id="IPR002068">
    <property type="entry name" value="A-crystallin/Hsp20_dom"/>
</dbReference>
<evidence type="ECO:0000259" key="4">
    <source>
        <dbReference type="PROSITE" id="PS01031"/>
    </source>
</evidence>
<evidence type="ECO:0000256" key="1">
    <source>
        <dbReference type="ARBA" id="ARBA00023016"/>
    </source>
</evidence>
<reference evidence="6" key="2">
    <citation type="submission" date="2015-01" db="EMBL/GenBank/DDBJ databases">
        <title>Evolutionary Origins and Diversification of the Mycorrhizal Mutualists.</title>
        <authorList>
            <consortium name="DOE Joint Genome Institute"/>
            <consortium name="Mycorrhizal Genomics Consortium"/>
            <person name="Kohler A."/>
            <person name="Kuo A."/>
            <person name="Nagy L.G."/>
            <person name="Floudas D."/>
            <person name="Copeland A."/>
            <person name="Barry K.W."/>
            <person name="Cichocki N."/>
            <person name="Veneault-Fourrey C."/>
            <person name="LaButti K."/>
            <person name="Lindquist E.A."/>
            <person name="Lipzen A."/>
            <person name="Lundell T."/>
            <person name="Morin E."/>
            <person name="Murat C."/>
            <person name="Riley R."/>
            <person name="Ohm R."/>
            <person name="Sun H."/>
            <person name="Tunlid A."/>
            <person name="Henrissat B."/>
            <person name="Grigoriev I.V."/>
            <person name="Hibbett D.S."/>
            <person name="Martin F."/>
        </authorList>
    </citation>
    <scope>NUCLEOTIDE SEQUENCE [LARGE SCALE GENOMIC DNA]</scope>
    <source>
        <strain evidence="6">UH-Slu-Lm8-n1</strain>
    </source>
</reference>
<dbReference type="HOGENOM" id="CLU_046737_12_0_1"/>
<dbReference type="PROSITE" id="PS01031">
    <property type="entry name" value="SHSP"/>
    <property type="match status" value="1"/>
</dbReference>
<dbReference type="Gene3D" id="2.60.40.790">
    <property type="match status" value="1"/>
</dbReference>